<evidence type="ECO:0000256" key="3">
    <source>
        <dbReference type="ARBA" id="ARBA00022512"/>
    </source>
</evidence>
<evidence type="ECO:0000256" key="4">
    <source>
        <dbReference type="ARBA" id="ARBA00022525"/>
    </source>
</evidence>
<dbReference type="SMART" id="SM00075">
    <property type="entry name" value="HYDRO"/>
    <property type="match status" value="1"/>
</dbReference>
<dbReference type="EMBL" id="DF838346">
    <property type="protein sequence ID" value="GAT42860.1"/>
    <property type="molecule type" value="Genomic_DNA"/>
</dbReference>
<evidence type="ECO:0000313" key="8">
    <source>
        <dbReference type="EMBL" id="GAT42860.1"/>
    </source>
</evidence>
<evidence type="ECO:0000256" key="1">
    <source>
        <dbReference type="ARBA" id="ARBA00004191"/>
    </source>
</evidence>
<dbReference type="InterPro" id="IPR001338">
    <property type="entry name" value="Class_I_Hydrophobin"/>
</dbReference>
<accession>A0ABQ0KV94</accession>
<feature type="compositionally biased region" description="Low complexity" evidence="7">
    <location>
        <begin position="149"/>
        <end position="163"/>
    </location>
</feature>
<protein>
    <submittedName>
        <fullName evidence="8">Hydrophobin 2</fullName>
    </submittedName>
</protein>
<dbReference type="Proteomes" id="UP000815677">
    <property type="component" value="Unassembled WGS sequence"/>
</dbReference>
<feature type="compositionally biased region" description="Basic and acidic residues" evidence="7">
    <location>
        <begin position="165"/>
        <end position="178"/>
    </location>
</feature>
<proteinExistence type="inferred from homology"/>
<evidence type="ECO:0000256" key="7">
    <source>
        <dbReference type="SAM" id="MobiDB-lite"/>
    </source>
</evidence>
<keyword evidence="3" id="KW-0134">Cell wall</keyword>
<comment type="subunit">
    <text evidence="6">Self-assembles to form functional amyloid fibrils called rodlets. Self-assembly into fibrillar rodlets occurs spontaneously at hydrophobic:hydrophilic interfaces and the rodlets further associate laterally to form amphipathic monolayers.</text>
</comment>
<keyword evidence="9" id="KW-1185">Reference proteome</keyword>
<gene>
    <name evidence="8" type="ORF">MCHLO_00557</name>
</gene>
<feature type="region of interest" description="Disordered" evidence="7">
    <location>
        <begin position="134"/>
        <end position="178"/>
    </location>
</feature>
<evidence type="ECO:0000313" key="9">
    <source>
        <dbReference type="Proteomes" id="UP000815677"/>
    </source>
</evidence>
<keyword evidence="5" id="KW-1015">Disulfide bond</keyword>
<dbReference type="CDD" id="cd23507">
    <property type="entry name" value="hydrophobin_I"/>
    <property type="match status" value="1"/>
</dbReference>
<evidence type="ECO:0000256" key="2">
    <source>
        <dbReference type="ARBA" id="ARBA00010446"/>
    </source>
</evidence>
<sequence>MTGEDVLVDRRSVYSNLNADATPKATEQNRNLPVRWGTVKMAPPRRLQHWSNGAQSGARTKTSFLSLDSPSRCVTHETWEAYRSGASGTACRPRSFVGKWVCGLQALISAPTNSDCLAAVARHAAPPENFALRHLSGPSTLPRIRRNHPTPLYSTSTSSVPVSRRARERDFSEKKKPSKRYETFHLSPPFYAEPVQPLNSVLHVTFNPNSNFDFNLTARCMMTPQARPHGWLVKDKRWPNAPPFLTRTPVQVPSPPALTQPTMFSKVFAAIFALATVAVAVPNSTPTVTPPNSVQCCDSVVSSTSTVASLVAALVGLDLSGLNVPIGLSCSPITIIGNNCGGTVVNCDSPTVEEGNLIAINCLPITL</sequence>
<organism evidence="8 9">
    <name type="scientific">Mycena chlorophos</name>
    <name type="common">Agaric fungus</name>
    <name type="synonym">Agaricus chlorophos</name>
    <dbReference type="NCBI Taxonomy" id="658473"/>
    <lineage>
        <taxon>Eukaryota</taxon>
        <taxon>Fungi</taxon>
        <taxon>Dikarya</taxon>
        <taxon>Basidiomycota</taxon>
        <taxon>Agaricomycotina</taxon>
        <taxon>Agaricomycetes</taxon>
        <taxon>Agaricomycetidae</taxon>
        <taxon>Agaricales</taxon>
        <taxon>Marasmiineae</taxon>
        <taxon>Mycenaceae</taxon>
        <taxon>Mycena</taxon>
    </lineage>
</organism>
<comment type="similarity">
    <text evidence="2">Belongs to the fungal hydrophobin family.</text>
</comment>
<name>A0ABQ0KV94_MYCCL</name>
<evidence type="ECO:0000256" key="5">
    <source>
        <dbReference type="ARBA" id="ARBA00023157"/>
    </source>
</evidence>
<reference evidence="8" key="1">
    <citation type="submission" date="2014-09" db="EMBL/GenBank/DDBJ databases">
        <title>Genome sequence of the luminous mushroom Mycena chlorophos for searching fungal bioluminescence genes.</title>
        <authorList>
            <person name="Tanaka Y."/>
            <person name="Kasuga D."/>
            <person name="Oba Y."/>
            <person name="Hase S."/>
            <person name="Sato K."/>
            <person name="Oba Y."/>
            <person name="Sakakibara Y."/>
        </authorList>
    </citation>
    <scope>NUCLEOTIDE SEQUENCE</scope>
</reference>
<keyword evidence="4" id="KW-0964">Secreted</keyword>
<dbReference type="Pfam" id="PF01185">
    <property type="entry name" value="Hydrophobin"/>
    <property type="match status" value="1"/>
</dbReference>
<evidence type="ECO:0000256" key="6">
    <source>
        <dbReference type="ARBA" id="ARBA00093546"/>
    </source>
</evidence>
<comment type="subcellular location">
    <subcellularLocation>
        <location evidence="1">Secreted</location>
        <location evidence="1">Cell wall</location>
    </subcellularLocation>
</comment>